<gene>
    <name evidence="2" type="ORF">AFERRI_11035</name>
    <name evidence="1" type="ORF">AFERRI_50031</name>
</gene>
<keyword evidence="3" id="KW-1185">Reference proteome</keyword>
<evidence type="ECO:0000313" key="1">
    <source>
        <dbReference type="EMBL" id="CDQ11066.1"/>
    </source>
</evidence>
<dbReference type="EMBL" id="CCCS020000045">
    <property type="protein sequence ID" value="CDQ11066.1"/>
    <property type="molecule type" value="Genomic_DNA"/>
</dbReference>
<reference evidence="2 3" key="3">
    <citation type="submission" date="2017-03" db="EMBL/GenBank/DDBJ databases">
        <authorList>
            <person name="Regsiter A."/>
            <person name="William W."/>
        </authorList>
    </citation>
    <scope>NUCLEOTIDE SEQUENCE [LARGE SCALE GENOMIC DNA]</scope>
    <source>
        <strain evidence="2">PRJEB5721</strain>
    </source>
</reference>
<dbReference type="AlphaFoldDB" id="A0A060URZ4"/>
<dbReference type="EMBL" id="LT841305">
    <property type="protein sequence ID" value="SMH65001.1"/>
    <property type="molecule type" value="Genomic_DNA"/>
</dbReference>
<sequence>MLFSLHLSHLHVDHRVILAICIYNAFRDANLIVLIAYCGSYFVIS</sequence>
<dbReference type="Proteomes" id="UP000193925">
    <property type="component" value="Chromosome AFERRI"/>
</dbReference>
<reference evidence="1" key="2">
    <citation type="submission" date="2014-07" db="EMBL/GenBank/DDBJ databases">
        <title>Initial genome analysis of the psychrotolerant acidophile Acidithiobacillus ferrivorans CF27: insights into iron and sulfur oxidation pathways and into biofilm formation.</title>
        <authorList>
            <person name="Talla E."/>
            <person name="Hedrich S."/>
            <person name="Mangenot S."/>
            <person name="Ji B."/>
            <person name="Johnson D.B."/>
            <person name="Barbe V."/>
            <person name="Bonnefoy V."/>
        </authorList>
    </citation>
    <scope>NUCLEOTIDE SEQUENCE [LARGE SCALE GENOMIC DNA]</scope>
    <source>
        <strain evidence="1">CF27</strain>
    </source>
</reference>
<evidence type="ECO:0000313" key="3">
    <source>
        <dbReference type="Proteomes" id="UP000193925"/>
    </source>
</evidence>
<protein>
    <submittedName>
        <fullName evidence="1">Uncharacterized protein</fullName>
    </submittedName>
</protein>
<evidence type="ECO:0000313" key="2">
    <source>
        <dbReference type="EMBL" id="SMH65001.1"/>
    </source>
</evidence>
<accession>A0A060URZ4</accession>
<name>A0A060URZ4_9PROT</name>
<organism evidence="1">
    <name type="scientific">Acidithiobacillus ferrivorans</name>
    <dbReference type="NCBI Taxonomy" id="160808"/>
    <lineage>
        <taxon>Bacteria</taxon>
        <taxon>Pseudomonadati</taxon>
        <taxon>Pseudomonadota</taxon>
        <taxon>Acidithiobacillia</taxon>
        <taxon>Acidithiobacillales</taxon>
        <taxon>Acidithiobacillaceae</taxon>
        <taxon>Acidithiobacillus</taxon>
    </lineage>
</organism>
<reference evidence="1" key="1">
    <citation type="submission" date="2014-03" db="EMBL/GenBank/DDBJ databases">
        <authorList>
            <person name="Genoscope - CEA"/>
        </authorList>
    </citation>
    <scope>NUCLEOTIDE SEQUENCE [LARGE SCALE GENOMIC DNA]</scope>
    <source>
        <strain evidence="1">CF27</strain>
    </source>
</reference>
<proteinExistence type="predicted"/>